<accession>G2QBS7</accession>
<feature type="chain" id="PRO_5003436259" description="Small secreted protein" evidence="1">
    <location>
        <begin position="20"/>
        <end position="145"/>
    </location>
</feature>
<evidence type="ECO:0000313" key="2">
    <source>
        <dbReference type="EMBL" id="AEO57208.1"/>
    </source>
</evidence>
<dbReference type="InParanoid" id="G2QBS7"/>
<dbReference type="AlphaFoldDB" id="G2QBS7"/>
<evidence type="ECO:0008006" key="4">
    <source>
        <dbReference type="Google" id="ProtNLM"/>
    </source>
</evidence>
<evidence type="ECO:0000256" key="1">
    <source>
        <dbReference type="SAM" id="SignalP"/>
    </source>
</evidence>
<dbReference type="HOGENOM" id="CLU_117282_0_0_1"/>
<proteinExistence type="predicted"/>
<dbReference type="Proteomes" id="UP000007322">
    <property type="component" value="Chromosome 3"/>
</dbReference>
<sequence length="145" mass="15438">MQYSTLLIGLLAAASSAFAAPAPNTRSEAVSAMADVPQWIIRSFTRTCNDDDTSCEISFGVDTQIAPVTECSYNVTGNPASQTSTNGITCGPYTISSGWDPLGFTTWSVVDWSKHLIVWPAYSDAELVNGQPVTPDKSFAPQALP</sequence>
<evidence type="ECO:0000313" key="3">
    <source>
        <dbReference type="Proteomes" id="UP000007322"/>
    </source>
</evidence>
<protein>
    <recommendedName>
        <fullName evidence="4">Small secreted protein</fullName>
    </recommendedName>
</protein>
<organism evidence="2 3">
    <name type="scientific">Thermothelomyces thermophilus (strain ATCC 42464 / BCRC 31852 / DSM 1799)</name>
    <name type="common">Sporotrichum thermophile</name>
    <dbReference type="NCBI Taxonomy" id="573729"/>
    <lineage>
        <taxon>Eukaryota</taxon>
        <taxon>Fungi</taxon>
        <taxon>Dikarya</taxon>
        <taxon>Ascomycota</taxon>
        <taxon>Pezizomycotina</taxon>
        <taxon>Sordariomycetes</taxon>
        <taxon>Sordariomycetidae</taxon>
        <taxon>Sordariales</taxon>
        <taxon>Chaetomiaceae</taxon>
        <taxon>Thermothelomyces</taxon>
    </lineage>
</organism>
<dbReference type="OMA" id="CTFIVEA"/>
<dbReference type="VEuPathDB" id="FungiDB:MYCTH_2314963"/>
<dbReference type="OrthoDB" id="5352317at2759"/>
<feature type="signal peptide" evidence="1">
    <location>
        <begin position="1"/>
        <end position="19"/>
    </location>
</feature>
<dbReference type="eggNOG" id="ENOG502SPD0">
    <property type="taxonomic scope" value="Eukaryota"/>
</dbReference>
<gene>
    <name evidence="2" type="ORF">MYCTH_2314963</name>
</gene>
<dbReference type="EMBL" id="CP003004">
    <property type="protein sequence ID" value="AEO57208.1"/>
    <property type="molecule type" value="Genomic_DNA"/>
</dbReference>
<dbReference type="KEGG" id="mtm:MYCTH_2314963"/>
<name>G2QBS7_THET4</name>
<keyword evidence="3" id="KW-1185">Reference proteome</keyword>
<dbReference type="RefSeq" id="XP_003662453.1">
    <property type="nucleotide sequence ID" value="XM_003662405.1"/>
</dbReference>
<dbReference type="GeneID" id="11512560"/>
<keyword evidence="1" id="KW-0732">Signal</keyword>
<reference evidence="2 3" key="1">
    <citation type="journal article" date="2011" name="Nat. Biotechnol.">
        <title>Comparative genomic analysis of the thermophilic biomass-degrading fungi Myceliophthora thermophila and Thielavia terrestris.</title>
        <authorList>
            <person name="Berka R.M."/>
            <person name="Grigoriev I.V."/>
            <person name="Otillar R."/>
            <person name="Salamov A."/>
            <person name="Grimwood J."/>
            <person name="Reid I."/>
            <person name="Ishmael N."/>
            <person name="John T."/>
            <person name="Darmond C."/>
            <person name="Moisan M.-C."/>
            <person name="Henrissat B."/>
            <person name="Coutinho P.M."/>
            <person name="Lombard V."/>
            <person name="Natvig D.O."/>
            <person name="Lindquist E."/>
            <person name="Schmutz J."/>
            <person name="Lucas S."/>
            <person name="Harris P."/>
            <person name="Powlowski J."/>
            <person name="Bellemare A."/>
            <person name="Taylor D."/>
            <person name="Butler G."/>
            <person name="de Vries R.P."/>
            <person name="Allijn I.E."/>
            <person name="van den Brink J."/>
            <person name="Ushinsky S."/>
            <person name="Storms R."/>
            <person name="Powell A.J."/>
            <person name="Paulsen I.T."/>
            <person name="Elbourne L.D.H."/>
            <person name="Baker S.E."/>
            <person name="Magnuson J."/>
            <person name="LaBoissiere S."/>
            <person name="Clutterbuck A.J."/>
            <person name="Martinez D."/>
            <person name="Wogulis M."/>
            <person name="de Leon A.L."/>
            <person name="Rey M.W."/>
            <person name="Tsang A."/>
        </authorList>
    </citation>
    <scope>NUCLEOTIDE SEQUENCE [LARGE SCALE GENOMIC DNA]</scope>
    <source>
        <strain evidence="3">ATCC 42464 / BCRC 31852 / DSM 1799</strain>
    </source>
</reference>